<comment type="caution">
    <text evidence="1">The sequence shown here is derived from an EMBL/GenBank/DDBJ whole genome shotgun (WGS) entry which is preliminary data.</text>
</comment>
<protein>
    <submittedName>
        <fullName evidence="1">Protein CROWDED NUCLEI 1 isoform B</fullName>
    </submittedName>
</protein>
<reference evidence="1 2" key="1">
    <citation type="submission" date="2018-09" db="EMBL/GenBank/DDBJ databases">
        <title>A high-quality reference genome of wild soybean provides a powerful tool to mine soybean genomes.</title>
        <authorList>
            <person name="Xie M."/>
            <person name="Chung C.Y.L."/>
            <person name="Li M.-W."/>
            <person name="Wong F.-L."/>
            <person name="Chan T.-F."/>
            <person name="Lam H.-M."/>
        </authorList>
    </citation>
    <scope>NUCLEOTIDE SEQUENCE [LARGE SCALE GENOMIC DNA]</scope>
    <source>
        <strain evidence="2">cv. W05</strain>
        <tissue evidence="1">Hypocotyl of etiolated seedlings</tissue>
    </source>
</reference>
<evidence type="ECO:0000313" key="1">
    <source>
        <dbReference type="EMBL" id="RZB54047.1"/>
    </source>
</evidence>
<dbReference type="EMBL" id="QZWG01000018">
    <property type="protein sequence ID" value="RZB54047.1"/>
    <property type="molecule type" value="Genomic_DNA"/>
</dbReference>
<dbReference type="AlphaFoldDB" id="A0A445FYP7"/>
<keyword evidence="2" id="KW-1185">Reference proteome</keyword>
<proteinExistence type="predicted"/>
<sequence length="68" mass="7812">MVRLTLIREVLGNTIEDTPIFVAGFANLSLEIIGFFVHVCSNQNFFALENNGRIDWNWSSPQKQQMHC</sequence>
<organism evidence="1 2">
    <name type="scientific">Glycine soja</name>
    <name type="common">Wild soybean</name>
    <dbReference type="NCBI Taxonomy" id="3848"/>
    <lineage>
        <taxon>Eukaryota</taxon>
        <taxon>Viridiplantae</taxon>
        <taxon>Streptophyta</taxon>
        <taxon>Embryophyta</taxon>
        <taxon>Tracheophyta</taxon>
        <taxon>Spermatophyta</taxon>
        <taxon>Magnoliopsida</taxon>
        <taxon>eudicotyledons</taxon>
        <taxon>Gunneridae</taxon>
        <taxon>Pentapetalae</taxon>
        <taxon>rosids</taxon>
        <taxon>fabids</taxon>
        <taxon>Fabales</taxon>
        <taxon>Fabaceae</taxon>
        <taxon>Papilionoideae</taxon>
        <taxon>50 kb inversion clade</taxon>
        <taxon>NPAAA clade</taxon>
        <taxon>indigoferoid/millettioid clade</taxon>
        <taxon>Phaseoleae</taxon>
        <taxon>Glycine</taxon>
        <taxon>Glycine subgen. Soja</taxon>
    </lineage>
</organism>
<accession>A0A445FYP7</accession>
<evidence type="ECO:0000313" key="2">
    <source>
        <dbReference type="Proteomes" id="UP000289340"/>
    </source>
</evidence>
<name>A0A445FYP7_GLYSO</name>
<gene>
    <name evidence="1" type="ORF">D0Y65_049805</name>
</gene>
<dbReference type="Proteomes" id="UP000289340">
    <property type="component" value="Chromosome 18"/>
</dbReference>